<proteinExistence type="inferred from homology"/>
<dbReference type="PANTHER" id="PTHR37010">
    <property type="entry name" value="SULFURTRANSFERASE TUSE"/>
    <property type="match status" value="1"/>
</dbReference>
<comment type="similarity">
    <text evidence="2">Belongs to the DsrC/TusE family.</text>
</comment>
<gene>
    <name evidence="4" type="ORF">ACFQ2S_15860</name>
</gene>
<sequence length="110" mass="12146">MSYQVNGAAIEADEDGYIVNLDEWSKELAEEIAKAEGLEMTDDHWKVIDFLRNYYDEFQIAPAIRVLVKNAKKKLGPDIGNNKTLEAMFPDGAAKQGCKIAGLPKPTGCV</sequence>
<dbReference type="Gene3D" id="3.30.1420.10">
    <property type="match status" value="1"/>
</dbReference>
<comment type="caution">
    <text evidence="4">The sequence shown here is derived from an EMBL/GenBank/DDBJ whole genome shotgun (WGS) entry which is preliminary data.</text>
</comment>
<dbReference type="SUPFAM" id="SSF69721">
    <property type="entry name" value="DsrC, the gamma subunit of dissimilatory sulfite reductase"/>
    <property type="match status" value="1"/>
</dbReference>
<comment type="subcellular location">
    <subcellularLocation>
        <location evidence="1">Cytoplasm</location>
    </subcellularLocation>
</comment>
<dbReference type="InterPro" id="IPR042072">
    <property type="entry name" value="DsrC-like_C"/>
</dbReference>
<dbReference type="InterPro" id="IPR043163">
    <property type="entry name" value="DsrC-like_N"/>
</dbReference>
<accession>A0ABW3ISJ7</accession>
<dbReference type="EMBL" id="JBHTJT010000032">
    <property type="protein sequence ID" value="MFD0981117.1"/>
    <property type="molecule type" value="Genomic_DNA"/>
</dbReference>
<dbReference type="NCBIfam" id="TIGR03342">
    <property type="entry name" value="dsrC_tusE_dsvC"/>
    <property type="match status" value="1"/>
</dbReference>
<evidence type="ECO:0000313" key="5">
    <source>
        <dbReference type="Proteomes" id="UP001597108"/>
    </source>
</evidence>
<organism evidence="4 5">
    <name type="scientific">Tropicimonas aquimaris</name>
    <dbReference type="NCBI Taxonomy" id="914152"/>
    <lineage>
        <taxon>Bacteria</taxon>
        <taxon>Pseudomonadati</taxon>
        <taxon>Pseudomonadota</taxon>
        <taxon>Alphaproteobacteria</taxon>
        <taxon>Rhodobacterales</taxon>
        <taxon>Roseobacteraceae</taxon>
        <taxon>Tropicimonas</taxon>
    </lineage>
</organism>
<dbReference type="Pfam" id="PF04358">
    <property type="entry name" value="DsrC"/>
    <property type="match status" value="1"/>
</dbReference>
<evidence type="ECO:0000313" key="4">
    <source>
        <dbReference type="EMBL" id="MFD0981117.1"/>
    </source>
</evidence>
<dbReference type="Proteomes" id="UP001597108">
    <property type="component" value="Unassembled WGS sequence"/>
</dbReference>
<dbReference type="PIRSF" id="PIRSF006223">
    <property type="entry name" value="DsrC_TusE"/>
    <property type="match status" value="1"/>
</dbReference>
<reference evidence="5" key="1">
    <citation type="journal article" date="2019" name="Int. J. Syst. Evol. Microbiol.">
        <title>The Global Catalogue of Microorganisms (GCM) 10K type strain sequencing project: providing services to taxonomists for standard genome sequencing and annotation.</title>
        <authorList>
            <consortium name="The Broad Institute Genomics Platform"/>
            <consortium name="The Broad Institute Genome Sequencing Center for Infectious Disease"/>
            <person name="Wu L."/>
            <person name="Ma J."/>
        </authorList>
    </citation>
    <scope>NUCLEOTIDE SEQUENCE [LARGE SCALE GENOMIC DNA]</scope>
    <source>
        <strain evidence="5">CCUG 60524</strain>
    </source>
</reference>
<dbReference type="InterPro" id="IPR025526">
    <property type="entry name" value="DsrC-like_dom_sf"/>
</dbReference>
<dbReference type="RefSeq" id="WP_386075913.1">
    <property type="nucleotide sequence ID" value="NZ_JBHTJT010000032.1"/>
</dbReference>
<evidence type="ECO:0000256" key="1">
    <source>
        <dbReference type="ARBA" id="ARBA00004496"/>
    </source>
</evidence>
<dbReference type="InterPro" id="IPR007453">
    <property type="entry name" value="DsrC/TusE"/>
</dbReference>
<name>A0ABW3ISJ7_9RHOB</name>
<evidence type="ECO:0000256" key="2">
    <source>
        <dbReference type="ARBA" id="ARBA00005718"/>
    </source>
</evidence>
<dbReference type="Gene3D" id="1.10.10.370">
    <property type="entry name" value="DsrC-like protein, C-terminal domain"/>
    <property type="match status" value="1"/>
</dbReference>
<protein>
    <submittedName>
        <fullName evidence="4">TusE/DsrC/DsvC family sulfur relay protein</fullName>
    </submittedName>
</protein>
<keyword evidence="5" id="KW-1185">Reference proteome</keyword>
<dbReference type="PANTHER" id="PTHR37010:SF1">
    <property type="entry name" value="SULFURTRANSFERASE TUSE"/>
    <property type="match status" value="1"/>
</dbReference>
<keyword evidence="3" id="KW-0963">Cytoplasm</keyword>
<evidence type="ECO:0000256" key="3">
    <source>
        <dbReference type="ARBA" id="ARBA00022490"/>
    </source>
</evidence>